<keyword evidence="1" id="KW-1133">Transmembrane helix</keyword>
<protein>
    <submittedName>
        <fullName evidence="2">Uncharacterized protein</fullName>
    </submittedName>
</protein>
<keyword evidence="1" id="KW-0812">Transmembrane</keyword>
<gene>
    <name evidence="2" type="ORF">AKL17_1932</name>
</gene>
<reference evidence="2 3" key="1">
    <citation type="submission" date="2015-09" db="EMBL/GenBank/DDBJ databases">
        <title>Complete genome sequence of Defluviimonas alba cai42t isolated from an oilfield in Xinjiang.</title>
        <authorList>
            <person name="Geng S."/>
            <person name="Pan X."/>
            <person name="Wu X."/>
        </authorList>
    </citation>
    <scope>NUCLEOTIDE SEQUENCE [LARGE SCALE GENOMIC DNA]</scope>
    <source>
        <strain evidence="3">cai42</strain>
    </source>
</reference>
<name>A0A159Z2H2_9RHOB</name>
<feature type="transmembrane region" description="Helical" evidence="1">
    <location>
        <begin position="22"/>
        <end position="43"/>
    </location>
</feature>
<evidence type="ECO:0000256" key="1">
    <source>
        <dbReference type="SAM" id="Phobius"/>
    </source>
</evidence>
<dbReference type="EMBL" id="CP012661">
    <property type="protein sequence ID" value="AMY69181.1"/>
    <property type="molecule type" value="Genomic_DNA"/>
</dbReference>
<keyword evidence="1" id="KW-0472">Membrane</keyword>
<dbReference type="RefSeq" id="WP_166507082.1">
    <property type="nucleotide sequence ID" value="NZ_CP012661.1"/>
</dbReference>
<accession>A0A159Z2H2</accession>
<dbReference type="AlphaFoldDB" id="A0A159Z2H2"/>
<evidence type="ECO:0000313" key="3">
    <source>
        <dbReference type="Proteomes" id="UP000076128"/>
    </source>
</evidence>
<dbReference type="STRING" id="1335048.AKL17_1932"/>
<keyword evidence="3" id="KW-1185">Reference proteome</keyword>
<organism evidence="2 3">
    <name type="scientific">Frigidibacter mobilis</name>
    <dbReference type="NCBI Taxonomy" id="1335048"/>
    <lineage>
        <taxon>Bacteria</taxon>
        <taxon>Pseudomonadati</taxon>
        <taxon>Pseudomonadota</taxon>
        <taxon>Alphaproteobacteria</taxon>
        <taxon>Rhodobacterales</taxon>
        <taxon>Paracoccaceae</taxon>
        <taxon>Frigidibacter</taxon>
    </lineage>
</organism>
<dbReference type="KEGG" id="daa:AKL17_1932"/>
<proteinExistence type="predicted"/>
<dbReference type="Proteomes" id="UP000076128">
    <property type="component" value="Chromosome"/>
</dbReference>
<evidence type="ECO:0000313" key="2">
    <source>
        <dbReference type="EMBL" id="AMY69181.1"/>
    </source>
</evidence>
<sequence length="50" mass="5314">MQLIGKSARSLELLIDLNWERLVIPAAILVGLIGGAAIGVKLMSLPVMMP</sequence>